<keyword evidence="5" id="KW-0119">Carbohydrate metabolism</keyword>
<evidence type="ECO:0000256" key="3">
    <source>
        <dbReference type="ARBA" id="ARBA00023027"/>
    </source>
</evidence>
<dbReference type="Gene3D" id="3.90.25.10">
    <property type="entry name" value="UDP-galactose 4-epimerase, domain 1"/>
    <property type="match status" value="1"/>
</dbReference>
<evidence type="ECO:0000256" key="5">
    <source>
        <dbReference type="ARBA" id="ARBA00023277"/>
    </source>
</evidence>
<sequence>MNVLVLGGAGYIGSHMCKLLSTQGHQVVVFDNLSTGHREAVKWGPLIVGDILVKDDLENLFAQHEHFDLIIHFCAKSLVGESVKQPNDYYRNNVVGTLNLLDQMVKTGHDKLVFSSTAAVFGTPSVEFIDETQPRLPINPYGQSKKIVEDILQDYFQAFGLKSVCLRYFNACGADPDADIGERHEPETHLIPNILKSVLSGSQQKLKVFGNAYPTADGTCVRDYIHINDLASAHLLAGQYLDNNQGAYAFNLGNGSGFSVLDVISAAEHVVGNKIDYDIEEARAGDPPVLVADATLARQALGWEPQYKEIEKIIATAWGWHQNERF</sequence>
<dbReference type="NCBIfam" id="TIGR01179">
    <property type="entry name" value="galE"/>
    <property type="match status" value="1"/>
</dbReference>
<evidence type="ECO:0000256" key="4">
    <source>
        <dbReference type="ARBA" id="ARBA00023235"/>
    </source>
</evidence>
<dbReference type="SUPFAM" id="SSF51735">
    <property type="entry name" value="NAD(P)-binding Rossmann-fold domains"/>
    <property type="match status" value="1"/>
</dbReference>
<organism evidence="7">
    <name type="scientific">marine sediment metagenome</name>
    <dbReference type="NCBI Taxonomy" id="412755"/>
    <lineage>
        <taxon>unclassified sequences</taxon>
        <taxon>metagenomes</taxon>
        <taxon>ecological metagenomes</taxon>
    </lineage>
</organism>
<name>A0A0F9S9J7_9ZZZZ</name>
<dbReference type="GO" id="GO:0006012">
    <property type="term" value="P:galactose metabolic process"/>
    <property type="evidence" value="ECO:0007669"/>
    <property type="project" value="InterPro"/>
</dbReference>
<dbReference type="InterPro" id="IPR001509">
    <property type="entry name" value="Epimerase_deHydtase"/>
</dbReference>
<comment type="cofactor">
    <cofactor evidence="1">
        <name>NAD(+)</name>
        <dbReference type="ChEBI" id="CHEBI:57540"/>
    </cofactor>
</comment>
<gene>
    <name evidence="7" type="ORF">LCGC14_0480430</name>
</gene>
<protein>
    <recommendedName>
        <fullName evidence="6">NAD-dependent epimerase/dehydratase domain-containing protein</fullName>
    </recommendedName>
</protein>
<dbReference type="PANTHER" id="PTHR43725:SF53">
    <property type="entry name" value="UDP-ARABINOSE 4-EPIMERASE 1"/>
    <property type="match status" value="1"/>
</dbReference>
<evidence type="ECO:0000256" key="2">
    <source>
        <dbReference type="ARBA" id="ARBA00007637"/>
    </source>
</evidence>
<comment type="similarity">
    <text evidence="2">Belongs to the NAD(P)-dependent epimerase/dehydratase family.</text>
</comment>
<keyword evidence="3" id="KW-0520">NAD</keyword>
<evidence type="ECO:0000313" key="7">
    <source>
        <dbReference type="EMBL" id="KKN65570.1"/>
    </source>
</evidence>
<dbReference type="EMBL" id="LAZR01000521">
    <property type="protein sequence ID" value="KKN65570.1"/>
    <property type="molecule type" value="Genomic_DNA"/>
</dbReference>
<dbReference type="InterPro" id="IPR005886">
    <property type="entry name" value="UDP_G4E"/>
</dbReference>
<dbReference type="Gene3D" id="3.40.50.720">
    <property type="entry name" value="NAD(P)-binding Rossmann-like Domain"/>
    <property type="match status" value="1"/>
</dbReference>
<keyword evidence="4" id="KW-0413">Isomerase</keyword>
<dbReference type="GO" id="GO:0003978">
    <property type="term" value="F:UDP-glucose 4-epimerase activity"/>
    <property type="evidence" value="ECO:0007669"/>
    <property type="project" value="InterPro"/>
</dbReference>
<reference evidence="7" key="1">
    <citation type="journal article" date="2015" name="Nature">
        <title>Complex archaea that bridge the gap between prokaryotes and eukaryotes.</title>
        <authorList>
            <person name="Spang A."/>
            <person name="Saw J.H."/>
            <person name="Jorgensen S.L."/>
            <person name="Zaremba-Niedzwiedzka K."/>
            <person name="Martijn J."/>
            <person name="Lind A.E."/>
            <person name="van Eijk R."/>
            <person name="Schleper C."/>
            <person name="Guy L."/>
            <person name="Ettema T.J."/>
        </authorList>
    </citation>
    <scope>NUCLEOTIDE SEQUENCE</scope>
</reference>
<dbReference type="CDD" id="cd05247">
    <property type="entry name" value="UDP_G4E_1_SDR_e"/>
    <property type="match status" value="1"/>
</dbReference>
<dbReference type="Pfam" id="PF01370">
    <property type="entry name" value="Epimerase"/>
    <property type="match status" value="1"/>
</dbReference>
<feature type="domain" description="NAD-dependent epimerase/dehydratase" evidence="6">
    <location>
        <begin position="3"/>
        <end position="253"/>
    </location>
</feature>
<dbReference type="InterPro" id="IPR036291">
    <property type="entry name" value="NAD(P)-bd_dom_sf"/>
</dbReference>
<dbReference type="PANTHER" id="PTHR43725">
    <property type="entry name" value="UDP-GLUCOSE 4-EPIMERASE"/>
    <property type="match status" value="1"/>
</dbReference>
<comment type="caution">
    <text evidence="7">The sequence shown here is derived from an EMBL/GenBank/DDBJ whole genome shotgun (WGS) entry which is preliminary data.</text>
</comment>
<proteinExistence type="inferred from homology"/>
<evidence type="ECO:0000259" key="6">
    <source>
        <dbReference type="Pfam" id="PF01370"/>
    </source>
</evidence>
<dbReference type="AlphaFoldDB" id="A0A0F9S9J7"/>
<evidence type="ECO:0000256" key="1">
    <source>
        <dbReference type="ARBA" id="ARBA00001911"/>
    </source>
</evidence>
<accession>A0A0F9S9J7</accession>